<dbReference type="Gene3D" id="3.40.1410.10">
    <property type="entry name" value="Chorismate lyase-like"/>
    <property type="match status" value="1"/>
</dbReference>
<dbReference type="CDD" id="cd07377">
    <property type="entry name" value="WHTH_GntR"/>
    <property type="match status" value="1"/>
</dbReference>
<feature type="domain" description="HTH gntR-type" evidence="4">
    <location>
        <begin position="11"/>
        <end position="79"/>
    </location>
</feature>
<dbReference type="AlphaFoldDB" id="A0A4Z0Y1I8"/>
<dbReference type="PANTHER" id="PTHR44846">
    <property type="entry name" value="MANNOSYL-D-GLYCERATE TRANSPORT/METABOLISM SYSTEM REPRESSOR MNGR-RELATED"/>
    <property type="match status" value="1"/>
</dbReference>
<dbReference type="Pfam" id="PF07702">
    <property type="entry name" value="UTRA"/>
    <property type="match status" value="1"/>
</dbReference>
<dbReference type="FunFam" id="1.10.10.10:FF:000079">
    <property type="entry name" value="GntR family transcriptional regulator"/>
    <property type="match status" value="1"/>
</dbReference>
<dbReference type="EMBL" id="SRMQ01000004">
    <property type="protein sequence ID" value="TGJ76687.1"/>
    <property type="molecule type" value="Genomic_DNA"/>
</dbReference>
<dbReference type="PANTHER" id="PTHR44846:SF1">
    <property type="entry name" value="MANNOSYL-D-GLYCERATE TRANSPORT_METABOLISM SYSTEM REPRESSOR MNGR-RELATED"/>
    <property type="match status" value="1"/>
</dbReference>
<protein>
    <submittedName>
        <fullName evidence="5">HTH-type transcriptional repressor YvoA</fullName>
    </submittedName>
</protein>
<evidence type="ECO:0000256" key="3">
    <source>
        <dbReference type="ARBA" id="ARBA00023163"/>
    </source>
</evidence>
<dbReference type="Gene3D" id="1.10.10.10">
    <property type="entry name" value="Winged helix-like DNA-binding domain superfamily/Winged helix DNA-binding domain"/>
    <property type="match status" value="1"/>
</dbReference>
<evidence type="ECO:0000259" key="4">
    <source>
        <dbReference type="PROSITE" id="PS50949"/>
    </source>
</evidence>
<keyword evidence="6" id="KW-1185">Reference proteome</keyword>
<dbReference type="InterPro" id="IPR000524">
    <property type="entry name" value="Tscrpt_reg_HTH_GntR"/>
</dbReference>
<dbReference type="GO" id="GO:0003677">
    <property type="term" value="F:DNA binding"/>
    <property type="evidence" value="ECO:0007669"/>
    <property type="project" value="UniProtKB-KW"/>
</dbReference>
<dbReference type="PRINTS" id="PR00035">
    <property type="entry name" value="HTHGNTR"/>
</dbReference>
<dbReference type="InterPro" id="IPR011663">
    <property type="entry name" value="UTRA"/>
</dbReference>
<evidence type="ECO:0000313" key="6">
    <source>
        <dbReference type="Proteomes" id="UP000297714"/>
    </source>
</evidence>
<gene>
    <name evidence="5" type="primary">yvoA_2</name>
    <name evidence="5" type="ORF">CAGA_12300</name>
</gene>
<dbReference type="InterPro" id="IPR050679">
    <property type="entry name" value="Bact_HTH_transcr_reg"/>
</dbReference>
<reference evidence="5 6" key="1">
    <citation type="submission" date="2019-04" db="EMBL/GenBank/DDBJ databases">
        <authorList>
            <person name="Poehlein A."/>
            <person name="Bengelsdorf F.R."/>
            <person name="Duerre P."/>
            <person name="Daniel R."/>
        </authorList>
    </citation>
    <scope>NUCLEOTIDE SEQUENCE [LARGE SCALE GENOMIC DNA]</scope>
    <source>
        <strain evidence="5 6">BS-1</strain>
    </source>
</reference>
<dbReference type="InterPro" id="IPR036388">
    <property type="entry name" value="WH-like_DNA-bd_sf"/>
</dbReference>
<dbReference type="SMART" id="SM00345">
    <property type="entry name" value="HTH_GNTR"/>
    <property type="match status" value="1"/>
</dbReference>
<dbReference type="SUPFAM" id="SSF46785">
    <property type="entry name" value="Winged helix' DNA-binding domain"/>
    <property type="match status" value="1"/>
</dbReference>
<dbReference type="GO" id="GO:0003700">
    <property type="term" value="F:DNA-binding transcription factor activity"/>
    <property type="evidence" value="ECO:0007669"/>
    <property type="project" value="InterPro"/>
</dbReference>
<proteinExistence type="predicted"/>
<keyword evidence="1" id="KW-0805">Transcription regulation</keyword>
<evidence type="ECO:0000256" key="1">
    <source>
        <dbReference type="ARBA" id="ARBA00023015"/>
    </source>
</evidence>
<dbReference type="Pfam" id="PF00392">
    <property type="entry name" value="GntR"/>
    <property type="match status" value="1"/>
</dbReference>
<dbReference type="SUPFAM" id="SSF64288">
    <property type="entry name" value="Chorismate lyase-like"/>
    <property type="match status" value="1"/>
</dbReference>
<dbReference type="InterPro" id="IPR036390">
    <property type="entry name" value="WH_DNA-bd_sf"/>
</dbReference>
<organism evidence="5 6">
    <name type="scientific">Caproiciproducens galactitolivorans</name>
    <dbReference type="NCBI Taxonomy" id="642589"/>
    <lineage>
        <taxon>Bacteria</taxon>
        <taxon>Bacillati</taxon>
        <taxon>Bacillota</taxon>
        <taxon>Clostridia</taxon>
        <taxon>Eubacteriales</taxon>
        <taxon>Acutalibacteraceae</taxon>
        <taxon>Caproiciproducens</taxon>
    </lineage>
</organism>
<name>A0A4Z0Y1I8_9FIRM</name>
<keyword evidence="2" id="KW-0238">DNA-binding</keyword>
<accession>A0A4Z0Y1I8</accession>
<dbReference type="Proteomes" id="UP000297714">
    <property type="component" value="Unassembled WGS sequence"/>
</dbReference>
<dbReference type="GO" id="GO:0045892">
    <property type="term" value="P:negative regulation of DNA-templated transcription"/>
    <property type="evidence" value="ECO:0007669"/>
    <property type="project" value="TreeGrafter"/>
</dbReference>
<dbReference type="RefSeq" id="WP_243112958.1">
    <property type="nucleotide sequence ID" value="NZ_JAJUFJ010000011.1"/>
</dbReference>
<sequence>MGLSLNMESQTPLYQQLMEEIKRKIDIGEFRYGDKIPSEPEFMNMYSISRITVRKAVEELVTEGYLVKKQGKGTFVNKPKLKRKIENVLSFKNACIACGMKPSHTLVDRKIINPGVDEKNFLNHGSNDKIIFTQRVLSADGDPIMLENNYFPIKGFEFLLEEKLDSSLYTLLNSKGIYPAGSETCTLELVRATAYTAKLLHVSLGEPLFYMIANITDSNNRPVHIGRQYIVGSRYIFNLP</sequence>
<evidence type="ECO:0000256" key="2">
    <source>
        <dbReference type="ARBA" id="ARBA00023125"/>
    </source>
</evidence>
<keyword evidence="3" id="KW-0804">Transcription</keyword>
<evidence type="ECO:0000313" key="5">
    <source>
        <dbReference type="EMBL" id="TGJ76687.1"/>
    </source>
</evidence>
<dbReference type="InterPro" id="IPR028978">
    <property type="entry name" value="Chorismate_lyase_/UTRA_dom_sf"/>
</dbReference>
<dbReference type="SMART" id="SM00866">
    <property type="entry name" value="UTRA"/>
    <property type="match status" value="1"/>
</dbReference>
<comment type="caution">
    <text evidence="5">The sequence shown here is derived from an EMBL/GenBank/DDBJ whole genome shotgun (WGS) entry which is preliminary data.</text>
</comment>
<dbReference type="PROSITE" id="PS50949">
    <property type="entry name" value="HTH_GNTR"/>
    <property type="match status" value="1"/>
</dbReference>